<comment type="caution">
    <text evidence="2">The sequence shown here is derived from an EMBL/GenBank/DDBJ whole genome shotgun (WGS) entry which is preliminary data.</text>
</comment>
<sequence>MSTQPPKFYKNPSTATILSFFFMGLGQIYNGQIGKG</sequence>
<protein>
    <recommendedName>
        <fullName evidence="3">TM2 domain-containing protein</fullName>
    </recommendedName>
</protein>
<evidence type="ECO:0000256" key="1">
    <source>
        <dbReference type="SAM" id="Phobius"/>
    </source>
</evidence>
<evidence type="ECO:0008006" key="3">
    <source>
        <dbReference type="Google" id="ProtNLM"/>
    </source>
</evidence>
<organism evidence="2">
    <name type="scientific">marine sediment metagenome</name>
    <dbReference type="NCBI Taxonomy" id="412755"/>
    <lineage>
        <taxon>unclassified sequences</taxon>
        <taxon>metagenomes</taxon>
        <taxon>ecological metagenomes</taxon>
    </lineage>
</organism>
<feature type="transmembrane region" description="Helical" evidence="1">
    <location>
        <begin position="12"/>
        <end position="30"/>
    </location>
</feature>
<name>X1DBE8_9ZZZZ</name>
<keyword evidence="1" id="KW-0812">Transmembrane</keyword>
<keyword evidence="1" id="KW-1133">Transmembrane helix</keyword>
<dbReference type="EMBL" id="BART01030499">
    <property type="protein sequence ID" value="GAH17527.1"/>
    <property type="molecule type" value="Genomic_DNA"/>
</dbReference>
<gene>
    <name evidence="2" type="ORF">S01H4_53235</name>
</gene>
<proteinExistence type="predicted"/>
<accession>X1DBE8</accession>
<dbReference type="AlphaFoldDB" id="X1DBE8"/>
<evidence type="ECO:0000313" key="2">
    <source>
        <dbReference type="EMBL" id="GAH17527.1"/>
    </source>
</evidence>
<reference evidence="2" key="1">
    <citation type="journal article" date="2014" name="Front. Microbiol.">
        <title>High frequency of phylogenetically diverse reductive dehalogenase-homologous genes in deep subseafloor sedimentary metagenomes.</title>
        <authorList>
            <person name="Kawai M."/>
            <person name="Futagami T."/>
            <person name="Toyoda A."/>
            <person name="Takaki Y."/>
            <person name="Nishi S."/>
            <person name="Hori S."/>
            <person name="Arai W."/>
            <person name="Tsubouchi T."/>
            <person name="Morono Y."/>
            <person name="Uchiyama I."/>
            <person name="Ito T."/>
            <person name="Fujiyama A."/>
            <person name="Inagaki F."/>
            <person name="Takami H."/>
        </authorList>
    </citation>
    <scope>NUCLEOTIDE SEQUENCE</scope>
    <source>
        <strain evidence="2">Expedition CK06-06</strain>
    </source>
</reference>
<feature type="non-terminal residue" evidence="2">
    <location>
        <position position="36"/>
    </location>
</feature>
<keyword evidence="1" id="KW-0472">Membrane</keyword>